<feature type="non-terminal residue" evidence="1">
    <location>
        <position position="42"/>
    </location>
</feature>
<dbReference type="EMBL" id="KK034531">
    <property type="protein sequence ID" value="EXL63951.1"/>
    <property type="molecule type" value="Genomic_DNA"/>
</dbReference>
<organism evidence="1">
    <name type="scientific">Fusarium oxysporum f. sp. conglutinans race 2 54008</name>
    <dbReference type="NCBI Taxonomy" id="1089457"/>
    <lineage>
        <taxon>Eukaryota</taxon>
        <taxon>Fungi</taxon>
        <taxon>Dikarya</taxon>
        <taxon>Ascomycota</taxon>
        <taxon>Pezizomycotina</taxon>
        <taxon>Sordariomycetes</taxon>
        <taxon>Hypocreomycetidae</taxon>
        <taxon>Hypocreales</taxon>
        <taxon>Nectriaceae</taxon>
        <taxon>Fusarium</taxon>
        <taxon>Fusarium oxysporum species complex</taxon>
    </lineage>
</organism>
<reference evidence="1" key="1">
    <citation type="submission" date="2011-11" db="EMBL/GenBank/DDBJ databases">
        <title>The Genome Sequence of Fusarium oxysporum PHW808.</title>
        <authorList>
            <consortium name="The Broad Institute Genome Sequencing Platform"/>
            <person name="Ma L.-J."/>
            <person name="Gale L.R."/>
            <person name="Schwartz D.C."/>
            <person name="Zhou S."/>
            <person name="Corby-Kistler H."/>
            <person name="Young S.K."/>
            <person name="Zeng Q."/>
            <person name="Gargeya S."/>
            <person name="Fitzgerald M."/>
            <person name="Haas B."/>
            <person name="Abouelleil A."/>
            <person name="Alvarado L."/>
            <person name="Arachchi H.M."/>
            <person name="Berlin A."/>
            <person name="Brown A."/>
            <person name="Chapman S.B."/>
            <person name="Chen Z."/>
            <person name="Dunbar C."/>
            <person name="Freedman E."/>
            <person name="Gearin G."/>
            <person name="Goldberg J."/>
            <person name="Griggs A."/>
            <person name="Gujja S."/>
            <person name="Heiman D."/>
            <person name="Howarth C."/>
            <person name="Larson L."/>
            <person name="Lui A."/>
            <person name="MacDonald P.J.P."/>
            <person name="Montmayeur A."/>
            <person name="Murphy C."/>
            <person name="Neiman D."/>
            <person name="Pearson M."/>
            <person name="Priest M."/>
            <person name="Roberts A."/>
            <person name="Saif S."/>
            <person name="Shea T."/>
            <person name="Shenoy N."/>
            <person name="Sisk P."/>
            <person name="Stolte C."/>
            <person name="Sykes S."/>
            <person name="Wortman J."/>
            <person name="Nusbaum C."/>
            <person name="Birren B."/>
        </authorList>
    </citation>
    <scope>NUCLEOTIDE SEQUENCE [LARGE SCALE GENOMIC DNA]</scope>
    <source>
        <strain evidence="1">54008</strain>
    </source>
</reference>
<dbReference type="Proteomes" id="UP000030676">
    <property type="component" value="Unassembled WGS sequence"/>
</dbReference>
<reference evidence="1" key="2">
    <citation type="submission" date="2014-03" db="EMBL/GenBank/DDBJ databases">
        <title>The Genome Annotation of Fusarium oxysporum PHW808.</title>
        <authorList>
            <consortium name="The Broad Institute Genomics Platform"/>
            <person name="Ma L.-J."/>
            <person name="Corby-Kistler H."/>
            <person name="Broz K."/>
            <person name="Gale L.R."/>
            <person name="Jonkers W."/>
            <person name="O'Donnell K."/>
            <person name="Ploetz R."/>
            <person name="Steinberg C."/>
            <person name="Schwartz D.C."/>
            <person name="VanEtten H."/>
            <person name="Zhou S."/>
            <person name="Young S.K."/>
            <person name="Zeng Q."/>
            <person name="Gargeya S."/>
            <person name="Fitzgerald M."/>
            <person name="Abouelleil A."/>
            <person name="Alvarado L."/>
            <person name="Chapman S.B."/>
            <person name="Gainer-Dewar J."/>
            <person name="Goldberg J."/>
            <person name="Griggs A."/>
            <person name="Gujja S."/>
            <person name="Hansen M."/>
            <person name="Howarth C."/>
            <person name="Imamovic A."/>
            <person name="Ireland A."/>
            <person name="Larimer J."/>
            <person name="McCowan C."/>
            <person name="Murphy C."/>
            <person name="Pearson M."/>
            <person name="Poon T.W."/>
            <person name="Priest M."/>
            <person name="Roberts A."/>
            <person name="Saif S."/>
            <person name="Shea T."/>
            <person name="Sykes S."/>
            <person name="Wortman J."/>
            <person name="Nusbaum C."/>
            <person name="Birren B."/>
        </authorList>
    </citation>
    <scope>NUCLEOTIDE SEQUENCE</scope>
    <source>
        <strain evidence="1">54008</strain>
    </source>
</reference>
<accession>X0GVW0</accession>
<proteinExistence type="predicted"/>
<protein>
    <submittedName>
        <fullName evidence="1">Uncharacterized protein</fullName>
    </submittedName>
</protein>
<name>X0GVW0_FUSOX</name>
<gene>
    <name evidence="1" type="ORF">FOPG_19778</name>
</gene>
<sequence length="42" mass="4833">MPKLSCSVKLLVFKTLFWSPQYSVFTASKEIVDRDKDVVKTP</sequence>
<evidence type="ECO:0000313" key="1">
    <source>
        <dbReference type="EMBL" id="EXL63951.1"/>
    </source>
</evidence>
<dbReference type="AlphaFoldDB" id="X0GVW0"/>
<dbReference type="HOGENOM" id="CLU_3263221_0_0_1"/>